<reference evidence="3 4" key="1">
    <citation type="submission" date="2020-08" db="EMBL/GenBank/DDBJ databases">
        <title>Sequencing the genomes of 1000 actinobacteria strains.</title>
        <authorList>
            <person name="Klenk H.-P."/>
        </authorList>
    </citation>
    <scope>NUCLEOTIDE SEQUENCE [LARGE SCALE GENOMIC DNA]</scope>
    <source>
        <strain evidence="3 4">DSM 105369</strain>
    </source>
</reference>
<dbReference type="AlphaFoldDB" id="A0A839N4N0"/>
<sequence>MTKTATVSLHGNSYQVEAALVGRKVELVFSPFDLEHIQVRYDGRCYGPALPQVITRHAHPKAKPETPEPEPAPSTGIAYLNLVTQAHHAGLADDPGIGFNALYSRLAGDGGGREQVPGQTSIEDFIDAPDHDDAHTEHRRHHGNDPTQEQQ</sequence>
<proteinExistence type="predicted"/>
<evidence type="ECO:0000313" key="3">
    <source>
        <dbReference type="EMBL" id="MBB2890175.1"/>
    </source>
</evidence>
<comment type="caution">
    <text evidence="3">The sequence shown here is derived from an EMBL/GenBank/DDBJ whole genome shotgun (WGS) entry which is preliminary data.</text>
</comment>
<dbReference type="Pfam" id="PF09299">
    <property type="entry name" value="Mu-transpos_C"/>
    <property type="match status" value="1"/>
</dbReference>
<evidence type="ECO:0000313" key="4">
    <source>
        <dbReference type="Proteomes" id="UP000559182"/>
    </source>
</evidence>
<protein>
    <recommendedName>
        <fullName evidence="2">Transposase-like Mu C-terminal domain-containing protein</fullName>
    </recommendedName>
</protein>
<feature type="region of interest" description="Disordered" evidence="1">
    <location>
        <begin position="105"/>
        <end position="151"/>
    </location>
</feature>
<gene>
    <name evidence="3" type="ORF">FHU39_000159</name>
</gene>
<name>A0A839N4N0_9MICO</name>
<accession>A0A839N4N0</accession>
<dbReference type="Proteomes" id="UP000559182">
    <property type="component" value="Unassembled WGS sequence"/>
</dbReference>
<feature type="domain" description="Transposase-like Mu C-terminal" evidence="2">
    <location>
        <begin position="4"/>
        <end position="44"/>
    </location>
</feature>
<keyword evidence="4" id="KW-1185">Reference proteome</keyword>
<dbReference type="EMBL" id="JACHVQ010000001">
    <property type="protein sequence ID" value="MBB2890175.1"/>
    <property type="molecule type" value="Genomic_DNA"/>
</dbReference>
<organism evidence="3 4">
    <name type="scientific">Flexivirga oryzae</name>
    <dbReference type="NCBI Taxonomy" id="1794944"/>
    <lineage>
        <taxon>Bacteria</taxon>
        <taxon>Bacillati</taxon>
        <taxon>Actinomycetota</taxon>
        <taxon>Actinomycetes</taxon>
        <taxon>Micrococcales</taxon>
        <taxon>Dermacoccaceae</taxon>
        <taxon>Flexivirga</taxon>
    </lineage>
</organism>
<evidence type="ECO:0000256" key="1">
    <source>
        <dbReference type="SAM" id="MobiDB-lite"/>
    </source>
</evidence>
<dbReference type="InterPro" id="IPR015378">
    <property type="entry name" value="Transposase-like_Mu_C"/>
</dbReference>
<evidence type="ECO:0000259" key="2">
    <source>
        <dbReference type="Pfam" id="PF09299"/>
    </source>
</evidence>